<comment type="caution">
    <text evidence="1">The sequence shown here is derived from an EMBL/GenBank/DDBJ whole genome shotgun (WGS) entry which is preliminary data.</text>
</comment>
<accession>A0ACC0MI06</accession>
<gene>
    <name evidence="1" type="ORF">RHMOL_Rhmol09G0247700</name>
</gene>
<dbReference type="EMBL" id="CM046396">
    <property type="protein sequence ID" value="KAI8540244.1"/>
    <property type="molecule type" value="Genomic_DNA"/>
</dbReference>
<proteinExistence type="predicted"/>
<evidence type="ECO:0000313" key="1">
    <source>
        <dbReference type="EMBL" id="KAI8540244.1"/>
    </source>
</evidence>
<keyword evidence="2" id="KW-1185">Reference proteome</keyword>
<organism evidence="1 2">
    <name type="scientific">Rhododendron molle</name>
    <name type="common">Chinese azalea</name>
    <name type="synonym">Azalea mollis</name>
    <dbReference type="NCBI Taxonomy" id="49168"/>
    <lineage>
        <taxon>Eukaryota</taxon>
        <taxon>Viridiplantae</taxon>
        <taxon>Streptophyta</taxon>
        <taxon>Embryophyta</taxon>
        <taxon>Tracheophyta</taxon>
        <taxon>Spermatophyta</taxon>
        <taxon>Magnoliopsida</taxon>
        <taxon>eudicotyledons</taxon>
        <taxon>Gunneridae</taxon>
        <taxon>Pentapetalae</taxon>
        <taxon>asterids</taxon>
        <taxon>Ericales</taxon>
        <taxon>Ericaceae</taxon>
        <taxon>Ericoideae</taxon>
        <taxon>Rhodoreae</taxon>
        <taxon>Rhododendron</taxon>
    </lineage>
</organism>
<sequence>MAKQFEVCTLLVILGLALTCRATLYNVGDSSGWDVSTDLDTWSRGKTFVVGDVLVFQYSSSNSVSEVTKQSYQTCNTTNGIIQSSSNGNSSFPLTTPGDCYFVSGNKLYCLGGMKLHVFVQNNPAAAPAPSPESAGTTISTSTPSSKSNTVISSSVPVFVRGGVDSLVLALMGLVASRILCFGVV</sequence>
<protein>
    <submittedName>
        <fullName evidence="1">Uncharacterized protein</fullName>
    </submittedName>
</protein>
<reference evidence="1" key="1">
    <citation type="submission" date="2022-02" db="EMBL/GenBank/DDBJ databases">
        <title>Plant Genome Project.</title>
        <authorList>
            <person name="Zhang R.-G."/>
        </authorList>
    </citation>
    <scope>NUCLEOTIDE SEQUENCE</scope>
    <source>
        <strain evidence="1">AT1</strain>
    </source>
</reference>
<name>A0ACC0MI06_RHOML</name>
<dbReference type="Proteomes" id="UP001062846">
    <property type="component" value="Chromosome 9"/>
</dbReference>
<evidence type="ECO:0000313" key="2">
    <source>
        <dbReference type="Proteomes" id="UP001062846"/>
    </source>
</evidence>